<dbReference type="PANTHER" id="PTHR43660">
    <property type="entry name" value="DIPEPTIDYL CARBOXYPEPTIDASE"/>
    <property type="match status" value="1"/>
</dbReference>
<comment type="caution">
    <text evidence="8">The sequence shown here is derived from an EMBL/GenBank/DDBJ whole genome shotgun (WGS) entry which is preliminary data.</text>
</comment>
<comment type="similarity">
    <text evidence="6">Belongs to the peptidase M3 family.</text>
</comment>
<dbReference type="Pfam" id="PF01432">
    <property type="entry name" value="Peptidase_M3"/>
    <property type="match status" value="1"/>
</dbReference>
<proteinExistence type="inferred from homology"/>
<evidence type="ECO:0000256" key="2">
    <source>
        <dbReference type="ARBA" id="ARBA00022723"/>
    </source>
</evidence>
<feature type="non-terminal residue" evidence="8">
    <location>
        <position position="1"/>
    </location>
</feature>
<reference evidence="8 9" key="1">
    <citation type="submission" date="2020-03" db="EMBL/GenBank/DDBJ databases">
        <title>Salinimicrobium sp. nov, isolated from SCS.</title>
        <authorList>
            <person name="Cao W.R."/>
        </authorList>
    </citation>
    <scope>NUCLEOTIDE SEQUENCE [LARGE SCALE GENOMIC DNA]</scope>
    <source>
        <strain evidence="9">J15B91</strain>
    </source>
</reference>
<comment type="cofactor">
    <cofactor evidence="6">
        <name>Zn(2+)</name>
        <dbReference type="ChEBI" id="CHEBI:29105"/>
    </cofactor>
    <text evidence="6">Binds 1 zinc ion.</text>
</comment>
<protein>
    <submittedName>
        <fullName evidence="8">M3 family metallopeptidase</fullName>
    </submittedName>
</protein>
<evidence type="ECO:0000256" key="3">
    <source>
        <dbReference type="ARBA" id="ARBA00022801"/>
    </source>
</evidence>
<feature type="non-terminal residue" evidence="8">
    <location>
        <position position="107"/>
    </location>
</feature>
<gene>
    <name evidence="8" type="ORF">HC175_22050</name>
</gene>
<evidence type="ECO:0000256" key="1">
    <source>
        <dbReference type="ARBA" id="ARBA00022670"/>
    </source>
</evidence>
<sequence length="107" mass="12514">KPYFELNNVINGVFLVAEKLYGLKFEQVFDVEIYHPEVTTYKVTDEAGKEIALFYADFHPREGKRGGAWMTSYKSQYRLDNKEERPHISIVCNFTKPTEEEPSLLTF</sequence>
<name>A0ABX1D5D8_9FLAO</name>
<dbReference type="EMBL" id="JAAVJR010001331">
    <property type="protein sequence ID" value="NJW55600.1"/>
    <property type="molecule type" value="Genomic_DNA"/>
</dbReference>
<dbReference type="SUPFAM" id="SSF55486">
    <property type="entry name" value="Metalloproteases ('zincins'), catalytic domain"/>
    <property type="match status" value="1"/>
</dbReference>
<feature type="domain" description="Peptidase M3A/M3B catalytic" evidence="7">
    <location>
        <begin position="1"/>
        <end position="106"/>
    </location>
</feature>
<keyword evidence="9" id="KW-1185">Reference proteome</keyword>
<dbReference type="Proteomes" id="UP000703674">
    <property type="component" value="Unassembled WGS sequence"/>
</dbReference>
<dbReference type="RefSeq" id="WP_168140001.1">
    <property type="nucleotide sequence ID" value="NZ_JAAVJR010001331.1"/>
</dbReference>
<dbReference type="Gene3D" id="1.10.1370.40">
    <property type="match status" value="1"/>
</dbReference>
<keyword evidence="4 6" id="KW-0862">Zinc</keyword>
<dbReference type="InterPro" id="IPR001567">
    <property type="entry name" value="Pept_M3A_M3B_dom"/>
</dbReference>
<dbReference type="PANTHER" id="PTHR43660:SF1">
    <property type="entry name" value="DIPEPTIDYL CARBOXYPEPTIDASE"/>
    <property type="match status" value="1"/>
</dbReference>
<evidence type="ECO:0000259" key="7">
    <source>
        <dbReference type="Pfam" id="PF01432"/>
    </source>
</evidence>
<keyword evidence="2 6" id="KW-0479">Metal-binding</keyword>
<keyword evidence="3 6" id="KW-0378">Hydrolase</keyword>
<accession>A0ABX1D5D8</accession>
<keyword evidence="5 6" id="KW-0482">Metalloprotease</keyword>
<keyword evidence="1 6" id="KW-0645">Protease</keyword>
<evidence type="ECO:0000256" key="5">
    <source>
        <dbReference type="ARBA" id="ARBA00023049"/>
    </source>
</evidence>
<evidence type="ECO:0000313" key="8">
    <source>
        <dbReference type="EMBL" id="NJW55600.1"/>
    </source>
</evidence>
<organism evidence="8 9">
    <name type="scientific">Salinimicrobium oceani</name>
    <dbReference type="NCBI Taxonomy" id="2722702"/>
    <lineage>
        <taxon>Bacteria</taxon>
        <taxon>Pseudomonadati</taxon>
        <taxon>Bacteroidota</taxon>
        <taxon>Flavobacteriia</taxon>
        <taxon>Flavobacteriales</taxon>
        <taxon>Flavobacteriaceae</taxon>
        <taxon>Salinimicrobium</taxon>
    </lineage>
</organism>
<evidence type="ECO:0000256" key="6">
    <source>
        <dbReference type="RuleBase" id="RU003435"/>
    </source>
</evidence>
<evidence type="ECO:0000256" key="4">
    <source>
        <dbReference type="ARBA" id="ARBA00022833"/>
    </source>
</evidence>
<dbReference type="InterPro" id="IPR045090">
    <property type="entry name" value="Pept_M3A_M3B"/>
</dbReference>
<evidence type="ECO:0000313" key="9">
    <source>
        <dbReference type="Proteomes" id="UP000703674"/>
    </source>
</evidence>